<feature type="compositionally biased region" description="Polar residues" evidence="1">
    <location>
        <begin position="181"/>
        <end position="190"/>
    </location>
</feature>
<reference evidence="2" key="1">
    <citation type="submission" date="2021-01" db="UniProtKB">
        <authorList>
            <consortium name="EnsemblMetazoa"/>
        </authorList>
    </citation>
    <scope>IDENTIFICATION</scope>
</reference>
<feature type="compositionally biased region" description="Low complexity" evidence="1">
    <location>
        <begin position="268"/>
        <end position="280"/>
    </location>
</feature>
<organism evidence="2 3">
    <name type="scientific">Clytia hemisphaerica</name>
    <dbReference type="NCBI Taxonomy" id="252671"/>
    <lineage>
        <taxon>Eukaryota</taxon>
        <taxon>Metazoa</taxon>
        <taxon>Cnidaria</taxon>
        <taxon>Hydrozoa</taxon>
        <taxon>Hydroidolina</taxon>
        <taxon>Leptothecata</taxon>
        <taxon>Obeliida</taxon>
        <taxon>Clytiidae</taxon>
        <taxon>Clytia</taxon>
    </lineage>
</organism>
<sequence length="324" mass="36936">MMDNHSYSQFTEFSKKEISEMLIDVFPSFAEKFDEHGLDGNLFVTLLTSSDQFFILNKMGLTVREILTFKSIYPQQNRGTRSSGIPNTPQSTVLENHLENVQQRYIRNQVVKKWPGNNLPTFNKDDTDNKKELEELVTKLSENPLLKSVVEADKVKSKVIQIMKERRRNVRKGMDYKVDVVNSSGKTSTDGVDMTISKEVGKRKNQTTLIGTSSKKLRTSSSDKVKTQDSKKKMSPKTSTRIDTPSEESVRENPFTRSLGLFSPVEDSQQCSQQIENSQQTEESPFRLPWDTPVKIKNKEDAKEKINESGIHIGPLETDTGIYR</sequence>
<dbReference type="Proteomes" id="UP000594262">
    <property type="component" value="Unplaced"/>
</dbReference>
<feature type="region of interest" description="Disordered" evidence="1">
    <location>
        <begin position="181"/>
        <end position="290"/>
    </location>
</feature>
<protein>
    <submittedName>
        <fullName evidence="2">Uncharacterized protein</fullName>
    </submittedName>
</protein>
<dbReference type="OrthoDB" id="5988409at2759"/>
<name>A0A7M5X4B5_9CNID</name>
<proteinExistence type="predicted"/>
<keyword evidence="3" id="KW-1185">Reference proteome</keyword>
<feature type="compositionally biased region" description="Basic and acidic residues" evidence="1">
    <location>
        <begin position="221"/>
        <end position="232"/>
    </location>
</feature>
<evidence type="ECO:0000256" key="1">
    <source>
        <dbReference type="SAM" id="MobiDB-lite"/>
    </source>
</evidence>
<evidence type="ECO:0000313" key="3">
    <source>
        <dbReference type="Proteomes" id="UP000594262"/>
    </source>
</evidence>
<evidence type="ECO:0000313" key="2">
    <source>
        <dbReference type="EnsemblMetazoa" id="CLYHEMP017610.1"/>
    </source>
</evidence>
<dbReference type="EnsemblMetazoa" id="CLYHEMT017610.1">
    <property type="protein sequence ID" value="CLYHEMP017610.1"/>
    <property type="gene ID" value="CLYHEMG017610"/>
</dbReference>
<feature type="compositionally biased region" description="Polar residues" evidence="1">
    <location>
        <begin position="206"/>
        <end position="220"/>
    </location>
</feature>
<dbReference type="AlphaFoldDB" id="A0A7M5X4B5"/>
<accession>A0A7M5X4B5</accession>